<reference evidence="2 3" key="1">
    <citation type="journal article" date="2013" name="Int. J. Syst. Evol. Microbiol.">
        <title>Celerinatantimonas yamalensis sp. nov., a cold-adapted diazotrophic bacterium from a cold permafrost brine.</title>
        <authorList>
            <person name="Shcherbakova V."/>
            <person name="Chuvilskaya N."/>
            <person name="Rivkina E."/>
            <person name="Demidov N."/>
            <person name="Uchaeva V."/>
            <person name="Suetin S."/>
            <person name="Suzina N."/>
            <person name="Gilichinsky D."/>
        </authorList>
    </citation>
    <scope>NUCLEOTIDE SEQUENCE [LARGE SCALE GENOMIC DNA]</scope>
    <source>
        <strain evidence="2 3">C7</strain>
    </source>
</reference>
<dbReference type="RefSeq" id="WP_408623341.1">
    <property type="nucleotide sequence ID" value="NZ_JBEQCT010000003.1"/>
</dbReference>
<sequence>MKITPAVTPPAPPIATVPPMTKAGTLPDVANPSSQNNSLSIISLLSTFLDQSISLTTLSNTQQAPLSAGIVQQLLNLFKTWEKQLSAPQIKTLLNQFLQFKPLDQTQPTPLATPLNQLLSAFIAARLSPKAAEQLKAQFKLQDALIKELAPGSVQHKAVGELLKHLNGQTLAAQLASHDGKQQLNVPLFIHLPIPIDQQLRRVEARISKESHHNETSRDCWHLKMLLPVGENTHVLADIRLEFEQPAQIQFYCPDHYWLSQVQHHTQALQQRLAELGIPPLQLNSQLGHIPTTLLPKHKGQLDIKV</sequence>
<dbReference type="Proteomes" id="UP001629953">
    <property type="component" value="Unassembled WGS sequence"/>
</dbReference>
<comment type="caution">
    <text evidence="2">The sequence shown here is derived from an EMBL/GenBank/DDBJ whole genome shotgun (WGS) entry which is preliminary data.</text>
</comment>
<dbReference type="EMBL" id="JBEQCT010000003">
    <property type="protein sequence ID" value="MFM2485126.1"/>
    <property type="molecule type" value="Genomic_DNA"/>
</dbReference>
<proteinExistence type="predicted"/>
<protein>
    <recommendedName>
        <fullName evidence="4">Flagellar hook-length control protein FliK</fullName>
    </recommendedName>
</protein>
<gene>
    <name evidence="2" type="ORF">ABUE30_08610</name>
</gene>
<evidence type="ECO:0000313" key="3">
    <source>
        <dbReference type="Proteomes" id="UP001629953"/>
    </source>
</evidence>
<feature type="region of interest" description="Disordered" evidence="1">
    <location>
        <begin position="1"/>
        <end position="31"/>
    </location>
</feature>
<evidence type="ECO:0008006" key="4">
    <source>
        <dbReference type="Google" id="ProtNLM"/>
    </source>
</evidence>
<keyword evidence="3" id="KW-1185">Reference proteome</keyword>
<organism evidence="2 3">
    <name type="scientific">Celerinatantimonas yamalensis</name>
    <dbReference type="NCBI Taxonomy" id="559956"/>
    <lineage>
        <taxon>Bacteria</taxon>
        <taxon>Pseudomonadati</taxon>
        <taxon>Pseudomonadota</taxon>
        <taxon>Gammaproteobacteria</taxon>
        <taxon>Celerinatantimonadaceae</taxon>
        <taxon>Celerinatantimonas</taxon>
    </lineage>
</organism>
<evidence type="ECO:0000313" key="2">
    <source>
        <dbReference type="EMBL" id="MFM2485126.1"/>
    </source>
</evidence>
<evidence type="ECO:0000256" key="1">
    <source>
        <dbReference type="SAM" id="MobiDB-lite"/>
    </source>
</evidence>
<name>A0ABW9G632_9GAMM</name>
<accession>A0ABW9G632</accession>
<feature type="compositionally biased region" description="Pro residues" evidence="1">
    <location>
        <begin position="7"/>
        <end position="16"/>
    </location>
</feature>